<dbReference type="GO" id="GO:0016787">
    <property type="term" value="F:hydrolase activity"/>
    <property type="evidence" value="ECO:0007669"/>
    <property type="project" value="UniProtKB-KW"/>
</dbReference>
<proteinExistence type="inferred from homology"/>
<dbReference type="InterPro" id="IPR003469">
    <property type="entry name" value="Glyco_hydro_68"/>
</dbReference>
<comment type="similarity">
    <text evidence="1 2">Belongs to the glycosyl hydrolase 68 family.</text>
</comment>
<dbReference type="CDD" id="cd08997">
    <property type="entry name" value="GH68"/>
    <property type="match status" value="1"/>
</dbReference>
<gene>
    <name evidence="3" type="ORF">NSO95_10350</name>
</gene>
<keyword evidence="3" id="KW-0378">Hydrolase</keyword>
<evidence type="ECO:0000256" key="2">
    <source>
        <dbReference type="RuleBase" id="RU361220"/>
    </source>
</evidence>
<protein>
    <submittedName>
        <fullName evidence="3">Glycoside hydrolase family 68 protein</fullName>
    </submittedName>
</protein>
<evidence type="ECO:0000313" key="4">
    <source>
        <dbReference type="Proteomes" id="UP001206067"/>
    </source>
</evidence>
<reference evidence="3 4" key="1">
    <citation type="submission" date="2022-08" db="EMBL/GenBank/DDBJ databases">
        <title>Polyphasic taxonomy analysis of Qipengyuania sp.RS5-5.</title>
        <authorList>
            <person name="Xamxidin M."/>
            <person name="Wu M."/>
        </authorList>
    </citation>
    <scope>NUCLEOTIDE SEQUENCE [LARGE SCALE GENOMIC DNA]</scope>
    <source>
        <strain evidence="3 4">RS5-5</strain>
    </source>
</reference>
<sequence length="349" mass="38130">MHLRPFGAADVVPIVPELDLWDSWPLQHEDGSTVTIDGAQFWFFLSSAKYDDPGHRHFHARIRLMRVKDGAWTDCGNAIPDALSPGEAEWAGSCVLHDDAASVTLFFTAAGRKGEGRSFEQRIFATRGTMGPDGPGGWQQPEELFAADGTTYMPANQPEGAPGAIKAFRDPAWFRDPADGQAYLLFTGSAGWDASPHNGLVGHAAMTADRWELRRPLLHAVGVNNEMERPHVLVRDGRYYLFWSTQRHTFAPGVHAGPNGLYCAVADRLSGPWTPVNGDGLVATNPAEEPTQAYSWWVTGEGVVWSFIDHWGMQGRSFATHPETLRAQFGGTPAPTFSLAFDGSSVTIV</sequence>
<dbReference type="Pfam" id="PF02435">
    <property type="entry name" value="Glyco_hydro_68"/>
    <property type="match status" value="2"/>
</dbReference>
<organism evidence="3 4">
    <name type="scientific">Parerythrobacter lacustris</name>
    <dbReference type="NCBI Taxonomy" id="2969984"/>
    <lineage>
        <taxon>Bacteria</taxon>
        <taxon>Pseudomonadati</taxon>
        <taxon>Pseudomonadota</taxon>
        <taxon>Alphaproteobacteria</taxon>
        <taxon>Sphingomonadales</taxon>
        <taxon>Erythrobacteraceae</taxon>
        <taxon>Parerythrobacter</taxon>
    </lineage>
</organism>
<accession>A0ABT1XTW1</accession>
<name>A0ABT1XTW1_9SPHN</name>
<evidence type="ECO:0000256" key="1">
    <source>
        <dbReference type="ARBA" id="ARBA00006775"/>
    </source>
</evidence>
<dbReference type="Gene3D" id="2.115.10.20">
    <property type="entry name" value="Glycosyl hydrolase domain, family 43"/>
    <property type="match status" value="1"/>
</dbReference>
<keyword evidence="4" id="KW-1185">Reference proteome</keyword>
<dbReference type="Proteomes" id="UP001206067">
    <property type="component" value="Unassembled WGS sequence"/>
</dbReference>
<comment type="caution">
    <text evidence="3">The sequence shown here is derived from an EMBL/GenBank/DDBJ whole genome shotgun (WGS) entry which is preliminary data.</text>
</comment>
<dbReference type="EMBL" id="JANKHH010000005">
    <property type="protein sequence ID" value="MCR2834346.1"/>
    <property type="molecule type" value="Genomic_DNA"/>
</dbReference>
<dbReference type="InterPro" id="IPR023296">
    <property type="entry name" value="Glyco_hydro_beta-prop_sf"/>
</dbReference>
<dbReference type="SUPFAM" id="SSF75005">
    <property type="entry name" value="Arabinanase/levansucrase/invertase"/>
    <property type="match status" value="1"/>
</dbReference>
<evidence type="ECO:0000313" key="3">
    <source>
        <dbReference type="EMBL" id="MCR2834346.1"/>
    </source>
</evidence>
<dbReference type="RefSeq" id="WP_257596149.1">
    <property type="nucleotide sequence ID" value="NZ_JANKHH010000005.1"/>
</dbReference>